<evidence type="ECO:0000256" key="2">
    <source>
        <dbReference type="SAM" id="Phobius"/>
    </source>
</evidence>
<proteinExistence type="predicted"/>
<dbReference type="EMBL" id="QLYX01000026">
    <property type="protein sequence ID" value="RAY10700.1"/>
    <property type="molecule type" value="Genomic_DNA"/>
</dbReference>
<dbReference type="OrthoDB" id="3464836at2"/>
<reference evidence="3 4" key="1">
    <citation type="submission" date="2018-06" db="EMBL/GenBank/DDBJ databases">
        <title>Actinomadura craniellae sp. nov. isolated from marine sponge Craniella sp.</title>
        <authorList>
            <person name="Li L."/>
            <person name="Xu Q.H."/>
            <person name="Lin H.W."/>
            <person name="Lu Y.H."/>
        </authorList>
    </citation>
    <scope>NUCLEOTIDE SEQUENCE [LARGE SCALE GENOMIC DNA]</scope>
    <source>
        <strain evidence="3 4">LHW63021</strain>
    </source>
</reference>
<feature type="region of interest" description="Disordered" evidence="1">
    <location>
        <begin position="1"/>
        <end position="57"/>
    </location>
</feature>
<dbReference type="Proteomes" id="UP000251891">
    <property type="component" value="Unassembled WGS sequence"/>
</dbReference>
<protein>
    <submittedName>
        <fullName evidence="3">Uncharacterized protein</fullName>
    </submittedName>
</protein>
<comment type="caution">
    <text evidence="3">The sequence shown here is derived from an EMBL/GenBank/DDBJ whole genome shotgun (WGS) entry which is preliminary data.</text>
</comment>
<keyword evidence="4" id="KW-1185">Reference proteome</keyword>
<dbReference type="AlphaFoldDB" id="A0A365GV79"/>
<feature type="compositionally biased region" description="Pro residues" evidence="1">
    <location>
        <begin position="1"/>
        <end position="39"/>
    </location>
</feature>
<evidence type="ECO:0000313" key="3">
    <source>
        <dbReference type="EMBL" id="RAY10700.1"/>
    </source>
</evidence>
<keyword evidence="2" id="KW-0472">Membrane</keyword>
<keyword evidence="2" id="KW-0812">Transmembrane</keyword>
<sequence length="258" mass="26493">MSGWNPPPGQGGPPYGPQGPGPQPGYGPPQQPGYGPPQPGYGVPQPGGYGPQPPYPPRRRSSAPLVIGLLGGGLVLVVVLVLVVALAAAGGKEYTMSTPSVAGSLRLDTSSSSTTSAAAARGQLQSTFNRVDQVVSAVYTDGTTRFLFLGATGDMGDPDDLLSNLRRAPSPAGSGVSIAWFETYAGGNEGEAACGMATSTVSSSVRVTTCAWQTESSFGQIVTMPSVTTLNSPRPPYISTSALGSIMRQMRPYVETEK</sequence>
<evidence type="ECO:0000256" key="1">
    <source>
        <dbReference type="SAM" id="MobiDB-lite"/>
    </source>
</evidence>
<accession>A0A365GV79</accession>
<dbReference type="RefSeq" id="WP_111872258.1">
    <property type="nucleotide sequence ID" value="NZ_QLYX01000026.1"/>
</dbReference>
<name>A0A365GV79_9ACTN</name>
<keyword evidence="2" id="KW-1133">Transmembrane helix</keyword>
<gene>
    <name evidence="3" type="ORF">DPM19_34160</name>
</gene>
<evidence type="ECO:0000313" key="4">
    <source>
        <dbReference type="Proteomes" id="UP000251891"/>
    </source>
</evidence>
<organism evidence="3 4">
    <name type="scientific">Actinomadura craniellae</name>
    <dbReference type="NCBI Taxonomy" id="2231787"/>
    <lineage>
        <taxon>Bacteria</taxon>
        <taxon>Bacillati</taxon>
        <taxon>Actinomycetota</taxon>
        <taxon>Actinomycetes</taxon>
        <taxon>Streptosporangiales</taxon>
        <taxon>Thermomonosporaceae</taxon>
        <taxon>Actinomadura</taxon>
    </lineage>
</organism>
<feature type="transmembrane region" description="Helical" evidence="2">
    <location>
        <begin position="65"/>
        <end position="89"/>
    </location>
</feature>